<gene>
    <name evidence="1" type="ORF">B0F89_10239</name>
</gene>
<dbReference type="Pfam" id="PF03883">
    <property type="entry name" value="H2O2_YaaD"/>
    <property type="match status" value="1"/>
</dbReference>
<sequence>MKILLAPAETKNPNGDSKPVCEENFFLKELFSKREEIFELYENHIKSLDLQELSKWFGLKKIEEVKRYKQSLKNKPTMKAIQRYNGVAFDALAYDNLDNKQKAYIDDNVVLFSNLFGPIKASDLNYQY</sequence>
<proteinExistence type="predicted"/>
<organism evidence="1 2">
    <name type="scientific">Malaciobacter marinus</name>
    <dbReference type="NCBI Taxonomy" id="505249"/>
    <lineage>
        <taxon>Bacteria</taxon>
        <taxon>Pseudomonadati</taxon>
        <taxon>Campylobacterota</taxon>
        <taxon>Epsilonproteobacteria</taxon>
        <taxon>Campylobacterales</taxon>
        <taxon>Arcobacteraceae</taxon>
        <taxon>Malaciobacter</taxon>
    </lineage>
</organism>
<dbReference type="Proteomes" id="UP000239861">
    <property type="component" value="Unassembled WGS sequence"/>
</dbReference>
<comment type="caution">
    <text evidence="1">The sequence shown here is derived from an EMBL/GenBank/DDBJ whole genome shotgun (WGS) entry which is preliminary data.</text>
</comment>
<reference evidence="1 2" key="1">
    <citation type="submission" date="2018-02" db="EMBL/GenBank/DDBJ databases">
        <title>Subsurface microbial communities from deep shales in Ohio and West Virginia, USA.</title>
        <authorList>
            <person name="Wrighton K."/>
        </authorList>
    </citation>
    <scope>NUCLEOTIDE SEQUENCE [LARGE SCALE GENOMIC DNA]</scope>
    <source>
        <strain evidence="1 2">MARC-MIP3H16</strain>
    </source>
</reference>
<evidence type="ECO:0000313" key="1">
    <source>
        <dbReference type="EMBL" id="PPK62637.1"/>
    </source>
</evidence>
<dbReference type="RefSeq" id="WP_104411683.1">
    <property type="nucleotide sequence ID" value="NZ_PTIW01000002.1"/>
</dbReference>
<dbReference type="AlphaFoldDB" id="A0AB36ZZN5"/>
<dbReference type="InterPro" id="IPR005583">
    <property type="entry name" value="YaaA"/>
</dbReference>
<dbReference type="EMBL" id="PTIW01000002">
    <property type="protein sequence ID" value="PPK62637.1"/>
    <property type="molecule type" value="Genomic_DNA"/>
</dbReference>
<evidence type="ECO:0000313" key="2">
    <source>
        <dbReference type="Proteomes" id="UP000239861"/>
    </source>
</evidence>
<protein>
    <recommendedName>
        <fullName evidence="3">Peroxide stress protein YaaA</fullName>
    </recommendedName>
</protein>
<evidence type="ECO:0008006" key="3">
    <source>
        <dbReference type="Google" id="ProtNLM"/>
    </source>
</evidence>
<accession>A0AB36ZZN5</accession>
<name>A0AB36ZZN5_9BACT</name>